<dbReference type="AlphaFoldDB" id="A0A5S3QQ24"/>
<dbReference type="PROSITE" id="PS51257">
    <property type="entry name" value="PROKAR_LIPOPROTEIN"/>
    <property type="match status" value="1"/>
</dbReference>
<feature type="domain" description="Fe/B12 periplasmic-binding" evidence="6">
    <location>
        <begin position="69"/>
        <end position="325"/>
    </location>
</feature>
<evidence type="ECO:0000256" key="2">
    <source>
        <dbReference type="ARBA" id="ARBA00022729"/>
    </source>
</evidence>
<dbReference type="SUPFAM" id="SSF53807">
    <property type="entry name" value="Helical backbone' metal receptor"/>
    <property type="match status" value="1"/>
</dbReference>
<keyword evidence="2 5" id="KW-0732">Signal</keyword>
<organism evidence="7 8">
    <name type="scientific">Lentibacillus cibarius</name>
    <dbReference type="NCBI Taxonomy" id="2583219"/>
    <lineage>
        <taxon>Bacteria</taxon>
        <taxon>Bacillati</taxon>
        <taxon>Bacillota</taxon>
        <taxon>Bacilli</taxon>
        <taxon>Bacillales</taxon>
        <taxon>Bacillaceae</taxon>
        <taxon>Lentibacillus</taxon>
    </lineage>
</organism>
<dbReference type="Gene3D" id="3.40.50.1980">
    <property type="entry name" value="Nitrogenase molybdenum iron protein domain"/>
    <property type="match status" value="2"/>
</dbReference>
<keyword evidence="3" id="KW-0175">Coiled coil</keyword>
<dbReference type="FunFam" id="3.40.50.1980:FF:000035">
    <property type="entry name" value="Iron ABC transporter substrate-binding protein"/>
    <property type="match status" value="1"/>
</dbReference>
<dbReference type="PANTHER" id="PTHR30535">
    <property type="entry name" value="VITAMIN B12-BINDING PROTEIN"/>
    <property type="match status" value="1"/>
</dbReference>
<name>A0A5S3QQ24_9BACI</name>
<dbReference type="Proteomes" id="UP000306980">
    <property type="component" value="Unassembled WGS sequence"/>
</dbReference>
<comment type="similarity">
    <text evidence="1">Belongs to the bacterial solute-binding protein 8 family.</text>
</comment>
<comment type="caution">
    <text evidence="7">The sequence shown here is derived from an EMBL/GenBank/DDBJ whole genome shotgun (WGS) entry which is preliminary data.</text>
</comment>
<dbReference type="NCBIfam" id="NF038402">
    <property type="entry name" value="TroA_like"/>
    <property type="match status" value="1"/>
</dbReference>
<dbReference type="PANTHER" id="PTHR30535:SF34">
    <property type="entry name" value="MOLYBDATE-BINDING PROTEIN MOLA"/>
    <property type="match status" value="1"/>
</dbReference>
<dbReference type="GO" id="GO:0071281">
    <property type="term" value="P:cellular response to iron ion"/>
    <property type="evidence" value="ECO:0007669"/>
    <property type="project" value="TreeGrafter"/>
</dbReference>
<dbReference type="CDD" id="cd01143">
    <property type="entry name" value="YvrC"/>
    <property type="match status" value="1"/>
</dbReference>
<dbReference type="InterPro" id="IPR054828">
    <property type="entry name" value="Vit_B12_bind_prot"/>
</dbReference>
<proteinExistence type="inferred from homology"/>
<dbReference type="RefSeq" id="WP_138604189.1">
    <property type="nucleotide sequence ID" value="NZ_VCIA01000001.1"/>
</dbReference>
<evidence type="ECO:0000313" key="8">
    <source>
        <dbReference type="Proteomes" id="UP000306980"/>
    </source>
</evidence>
<accession>A0A5S3QQ24</accession>
<evidence type="ECO:0000256" key="1">
    <source>
        <dbReference type="ARBA" id="ARBA00008814"/>
    </source>
</evidence>
<feature type="coiled-coil region" evidence="3">
    <location>
        <begin position="177"/>
        <end position="207"/>
    </location>
</feature>
<dbReference type="InterPro" id="IPR050902">
    <property type="entry name" value="ABC_Transporter_SBP"/>
</dbReference>
<dbReference type="Pfam" id="PF01497">
    <property type="entry name" value="Peripla_BP_2"/>
    <property type="match status" value="1"/>
</dbReference>
<evidence type="ECO:0000313" key="7">
    <source>
        <dbReference type="EMBL" id="TMN23301.1"/>
    </source>
</evidence>
<feature type="signal peptide" evidence="5">
    <location>
        <begin position="1"/>
        <end position="20"/>
    </location>
</feature>
<evidence type="ECO:0000256" key="3">
    <source>
        <dbReference type="SAM" id="Coils"/>
    </source>
</evidence>
<dbReference type="EMBL" id="VCIA01000001">
    <property type="protein sequence ID" value="TMN23301.1"/>
    <property type="molecule type" value="Genomic_DNA"/>
</dbReference>
<evidence type="ECO:0000256" key="5">
    <source>
        <dbReference type="SAM" id="SignalP"/>
    </source>
</evidence>
<sequence length="328" mass="36325">MKKVLSFFLLVMFTIGLLTGCGSESPDSEKEPENKDGKTEETETGQSAFPLTVTDALNQEMTIADKPERIVSLIPSNTEIAFALGLGDKIVGVSDHDNYPEAVKEKEKVGGMELNVEVILSLEPDLVLAHASSAHNSKEALQQLRDAGIHVFVVHDAQQIEETYEAVEQIGQVTGTQEKAEAIISNMKEEFAALREKTDEISDEERKSVFFEVAPAPDIFTAGQHTFFNDLLQLVNADNAAKEQDGWVRIDPESIVELNPDVIITTYGHYENDPVEQIMNRDGWGDMTAVEKEQVYDVQSDLVSRPGPRLVEGAKEIAEVVYPELFEE</sequence>
<dbReference type="OrthoDB" id="9816357at2"/>
<evidence type="ECO:0000256" key="4">
    <source>
        <dbReference type="SAM" id="MobiDB-lite"/>
    </source>
</evidence>
<feature type="region of interest" description="Disordered" evidence="4">
    <location>
        <begin position="21"/>
        <end position="47"/>
    </location>
</feature>
<gene>
    <name evidence="7" type="ORF">FFL34_15285</name>
</gene>
<feature type="chain" id="PRO_5039489140" evidence="5">
    <location>
        <begin position="21"/>
        <end position="328"/>
    </location>
</feature>
<evidence type="ECO:0000259" key="6">
    <source>
        <dbReference type="PROSITE" id="PS50983"/>
    </source>
</evidence>
<reference evidence="7 8" key="1">
    <citation type="submission" date="2019-05" db="EMBL/GenBank/DDBJ databases">
        <title>Genomic analysis of Lentibacillus sp. NKC220-2.</title>
        <authorList>
            <person name="Oh Y.J."/>
        </authorList>
    </citation>
    <scope>NUCLEOTIDE SEQUENCE [LARGE SCALE GENOMIC DNA]</scope>
    <source>
        <strain evidence="7 8">NKC220-2</strain>
    </source>
</reference>
<dbReference type="PROSITE" id="PS50983">
    <property type="entry name" value="FE_B12_PBP"/>
    <property type="match status" value="1"/>
</dbReference>
<protein>
    <submittedName>
        <fullName evidence="7">ABC transporter substrate-binding protein</fullName>
    </submittedName>
</protein>
<dbReference type="InterPro" id="IPR002491">
    <property type="entry name" value="ABC_transptr_periplasmic_BD"/>
</dbReference>
<feature type="compositionally biased region" description="Basic and acidic residues" evidence="4">
    <location>
        <begin position="27"/>
        <end position="41"/>
    </location>
</feature>